<name>A0A0A7KHV6_9DEIO</name>
<sequence>MRLAEGQRAGDGRGGVIETVTGGATGPALWAVQGAACPQAAQLVRIAGVPAQVREQGQIGAAGIETVARQVSVVQRSEPRAVAGTAGTPQDRLVVQGDRDRQRARRRRCGMDQLAVQGEQGFRVRRDVRWRPGQAVAGDRQKPAFDQLDADASDMPAPPCRWQAAGHDDMQPLPGNAELGIAGQRGQQLQGPGEGTAPCHDVIEIQAHQGQAAQVEVWPQNQANPVTPSSTQQVQGITARQVPAAVQGVDRIQPPGPAAGHLAPASGRAPAPFIRQVGAQGPKGVRPARFQLRHLAWRHSRLRRGGIGNGTGVQGSPRATSCAAPRT</sequence>
<dbReference type="KEGG" id="dsw:QR90_12785"/>
<dbReference type="AlphaFoldDB" id="A0A0A7KHV6"/>
<evidence type="ECO:0000313" key="2">
    <source>
        <dbReference type="EMBL" id="AIZ45762.1"/>
    </source>
</evidence>
<organism evidence="2 3">
    <name type="scientific">Deinococcus radiopugnans</name>
    <dbReference type="NCBI Taxonomy" id="57497"/>
    <lineage>
        <taxon>Bacteria</taxon>
        <taxon>Thermotogati</taxon>
        <taxon>Deinococcota</taxon>
        <taxon>Deinococci</taxon>
        <taxon>Deinococcales</taxon>
        <taxon>Deinococcaceae</taxon>
        <taxon>Deinococcus</taxon>
    </lineage>
</organism>
<evidence type="ECO:0000313" key="3">
    <source>
        <dbReference type="Proteomes" id="UP000030634"/>
    </source>
</evidence>
<gene>
    <name evidence="2" type="ORF">QR90_12785</name>
</gene>
<protein>
    <submittedName>
        <fullName evidence="2">Uncharacterized protein</fullName>
    </submittedName>
</protein>
<dbReference type="EMBL" id="CP010028">
    <property type="protein sequence ID" value="AIZ45762.1"/>
    <property type="molecule type" value="Genomic_DNA"/>
</dbReference>
<proteinExistence type="predicted"/>
<dbReference type="Proteomes" id="UP000030634">
    <property type="component" value="Chromosome"/>
</dbReference>
<feature type="region of interest" description="Disordered" evidence="1">
    <location>
        <begin position="306"/>
        <end position="327"/>
    </location>
</feature>
<reference evidence="3" key="1">
    <citation type="submission" date="2014-11" db="EMBL/GenBank/DDBJ databases">
        <title>Hymenobacter sp. DG25B genome submission.</title>
        <authorList>
            <person name="Jung H.-Y."/>
            <person name="Kim M.K."/>
            <person name="Srinivasan S."/>
            <person name="Lim S."/>
        </authorList>
    </citation>
    <scope>NUCLEOTIDE SEQUENCE [LARGE SCALE GENOMIC DNA]</scope>
    <source>
        <strain evidence="3">DY59</strain>
    </source>
</reference>
<dbReference type="HOGENOM" id="CLU_849216_0_0_0"/>
<evidence type="ECO:0000256" key="1">
    <source>
        <dbReference type="SAM" id="MobiDB-lite"/>
    </source>
</evidence>
<accession>A0A0A7KHV6</accession>